<evidence type="ECO:0000313" key="2">
    <source>
        <dbReference type="EMBL" id="RTY34178.1"/>
    </source>
</evidence>
<organism evidence="2 3">
    <name type="scientific">Chlorobium phaeovibrioides</name>
    <dbReference type="NCBI Taxonomy" id="1094"/>
    <lineage>
        <taxon>Bacteria</taxon>
        <taxon>Pseudomonadati</taxon>
        <taxon>Chlorobiota</taxon>
        <taxon>Chlorobiia</taxon>
        <taxon>Chlorobiales</taxon>
        <taxon>Chlorobiaceae</taxon>
        <taxon>Chlorobium/Pelodictyon group</taxon>
        <taxon>Chlorobium</taxon>
    </lineage>
</organism>
<accession>A0A3S0L0K0</accession>
<evidence type="ECO:0000313" key="3">
    <source>
        <dbReference type="Proteomes" id="UP000279908"/>
    </source>
</evidence>
<gene>
    <name evidence="2" type="ORF">EKD02_09900</name>
</gene>
<comment type="caution">
    <text evidence="2">The sequence shown here is derived from an EMBL/GenBank/DDBJ whole genome shotgun (WGS) entry which is preliminary data.</text>
</comment>
<protein>
    <recommendedName>
        <fullName evidence="1">RapA2 cadherin-like domain-containing protein</fullName>
    </recommendedName>
</protein>
<dbReference type="InterPro" id="IPR040853">
    <property type="entry name" value="RapA2_cadherin-like"/>
</dbReference>
<dbReference type="InterPro" id="IPR013783">
    <property type="entry name" value="Ig-like_fold"/>
</dbReference>
<feature type="non-terminal residue" evidence="2">
    <location>
        <position position="1"/>
    </location>
</feature>
<dbReference type="Proteomes" id="UP000279908">
    <property type="component" value="Unassembled WGS sequence"/>
</dbReference>
<feature type="domain" description="RapA2 cadherin-like" evidence="1">
    <location>
        <begin position="134"/>
        <end position="202"/>
    </location>
</feature>
<dbReference type="EMBL" id="RXYK01000056">
    <property type="protein sequence ID" value="RTY34178.1"/>
    <property type="molecule type" value="Genomic_DNA"/>
</dbReference>
<feature type="non-terminal residue" evidence="2">
    <location>
        <position position="221"/>
    </location>
</feature>
<dbReference type="NCBIfam" id="TIGR01965">
    <property type="entry name" value="VCBS_repeat"/>
    <property type="match status" value="3"/>
</dbReference>
<dbReference type="Pfam" id="PF17803">
    <property type="entry name" value="Cadherin_4"/>
    <property type="match status" value="2"/>
</dbReference>
<name>A0A3S0L0K0_CHLPH</name>
<dbReference type="AlphaFoldDB" id="A0A3S0L0K0"/>
<proteinExistence type="predicted"/>
<sequence>SVQFLGEGDSTTDTITVETLDGTTQTISITINGTNDIPEITGIGMGSVTEDVSVEQPAGILKTTGDLDAVDVDTGESGFVLETVSGTYGVVDMYNSGWWRYRVDNSQSAIQELGEGDTLTDTITVRTFDGTEHDITITINGTNDAPTITGTTTGTVQEDVIATASGVLAAVDVDAGESGFAAATFVGTYGSLTIDGTGNWTYTLDDSSVQFLGEGDSTTDT</sequence>
<dbReference type="RefSeq" id="WP_221763003.1">
    <property type="nucleotide sequence ID" value="NZ_RXYK01000056.1"/>
</dbReference>
<reference evidence="2 3" key="1">
    <citation type="submission" date="2018-12" db="EMBL/GenBank/DDBJ databases">
        <authorList>
            <person name="Lunina O.N."/>
            <person name="Grouzdev D.S."/>
            <person name="Gorlenko V.M."/>
            <person name="Savvichev A.S."/>
        </authorList>
    </citation>
    <scope>NUCLEOTIDE SEQUENCE [LARGE SCALE GENOMIC DNA]</scope>
    <source>
        <strain evidence="2 3">BrKhr-17</strain>
    </source>
</reference>
<dbReference type="Gene3D" id="2.60.40.10">
    <property type="entry name" value="Immunoglobulins"/>
    <property type="match status" value="2"/>
</dbReference>
<dbReference type="InterPro" id="IPR010221">
    <property type="entry name" value="VCBS_dom"/>
</dbReference>
<feature type="domain" description="RapA2 cadherin-like" evidence="1">
    <location>
        <begin position="25"/>
        <end position="101"/>
    </location>
</feature>
<evidence type="ECO:0000259" key="1">
    <source>
        <dbReference type="Pfam" id="PF17803"/>
    </source>
</evidence>